<feature type="region of interest" description="Disordered" evidence="1">
    <location>
        <begin position="148"/>
        <end position="179"/>
    </location>
</feature>
<reference evidence="3" key="2">
    <citation type="journal article" date="2022" name="Hortic Res">
        <title>The genome of Dioscorea zingiberensis sheds light on the biosynthesis, origin and evolution of the medicinally important diosgenin saponins.</title>
        <authorList>
            <person name="Li Y."/>
            <person name="Tan C."/>
            <person name="Li Z."/>
            <person name="Guo J."/>
            <person name="Li S."/>
            <person name="Chen X."/>
            <person name="Wang C."/>
            <person name="Dai X."/>
            <person name="Yang H."/>
            <person name="Song W."/>
            <person name="Hou L."/>
            <person name="Xu J."/>
            <person name="Tong Z."/>
            <person name="Xu A."/>
            <person name="Yuan X."/>
            <person name="Wang W."/>
            <person name="Yang Q."/>
            <person name="Chen L."/>
            <person name="Sun Z."/>
            <person name="Wang K."/>
            <person name="Pan B."/>
            <person name="Chen J."/>
            <person name="Bao Y."/>
            <person name="Liu F."/>
            <person name="Qi X."/>
            <person name="Gang D.R."/>
            <person name="Wen J."/>
            <person name="Li J."/>
        </authorList>
    </citation>
    <scope>NUCLEOTIDE SEQUENCE</scope>
    <source>
        <strain evidence="3">Dzin_1.0</strain>
    </source>
</reference>
<dbReference type="AlphaFoldDB" id="A0A9D5HS41"/>
<feature type="compositionally biased region" description="Basic and acidic residues" evidence="1">
    <location>
        <begin position="148"/>
        <end position="159"/>
    </location>
</feature>
<sequence length="212" mass="23832">MELSTRFNTMLLGFFFSLLVFGDCIAHANHHVNGMQVTMNEAQGIDKELGDQENYNSMDVSQTRSKVLLGGRKMGVEYYVEEKKESSMKTGANPNVGKYCGNGMKGKLNIQWQFKITSVKPFASSNSNTNRKGVSSSRMDTRAIFTKQGRESSFHEPEKTINSTQVTKSSSVNKEDPLEAATQEIFNMLNRDYHPKGHRKPPVNNHVPIHKP</sequence>
<dbReference type="OrthoDB" id="667957at2759"/>
<evidence type="ECO:0008006" key="5">
    <source>
        <dbReference type="Google" id="ProtNLM"/>
    </source>
</evidence>
<dbReference type="GO" id="GO:0008083">
    <property type="term" value="F:growth factor activity"/>
    <property type="evidence" value="ECO:0007669"/>
    <property type="project" value="InterPro"/>
</dbReference>
<proteinExistence type="predicted"/>
<dbReference type="InterPro" id="IPR038804">
    <property type="entry name" value="RGF3"/>
</dbReference>
<dbReference type="GO" id="GO:0010082">
    <property type="term" value="P:regulation of root meristem growth"/>
    <property type="evidence" value="ECO:0007669"/>
    <property type="project" value="InterPro"/>
</dbReference>
<dbReference type="EMBL" id="JAGGNH010000001">
    <property type="protein sequence ID" value="KAJ0986794.1"/>
    <property type="molecule type" value="Genomic_DNA"/>
</dbReference>
<accession>A0A9D5HS41</accession>
<evidence type="ECO:0000313" key="3">
    <source>
        <dbReference type="EMBL" id="KAJ0986794.1"/>
    </source>
</evidence>
<keyword evidence="4" id="KW-1185">Reference proteome</keyword>
<feature type="signal peptide" evidence="2">
    <location>
        <begin position="1"/>
        <end position="26"/>
    </location>
</feature>
<evidence type="ECO:0000256" key="1">
    <source>
        <dbReference type="SAM" id="MobiDB-lite"/>
    </source>
</evidence>
<feature type="compositionally biased region" description="Polar residues" evidence="1">
    <location>
        <begin position="160"/>
        <end position="172"/>
    </location>
</feature>
<dbReference type="PANTHER" id="PTHR36313">
    <property type="entry name" value="ROOT MERISTEM GROWTH FACTOR 2"/>
    <property type="match status" value="1"/>
</dbReference>
<feature type="region of interest" description="Disordered" evidence="1">
    <location>
        <begin position="192"/>
        <end position="212"/>
    </location>
</feature>
<evidence type="ECO:0000256" key="2">
    <source>
        <dbReference type="SAM" id="SignalP"/>
    </source>
</evidence>
<protein>
    <recommendedName>
        <fullName evidence="5">Transmembrane protein</fullName>
    </recommendedName>
</protein>
<evidence type="ECO:0000313" key="4">
    <source>
        <dbReference type="Proteomes" id="UP001085076"/>
    </source>
</evidence>
<keyword evidence="2" id="KW-0732">Signal</keyword>
<dbReference type="PANTHER" id="PTHR36313:SF7">
    <property type="entry name" value="OS09G0474600 PROTEIN"/>
    <property type="match status" value="1"/>
</dbReference>
<feature type="chain" id="PRO_5039503704" description="Transmembrane protein" evidence="2">
    <location>
        <begin position="27"/>
        <end position="212"/>
    </location>
</feature>
<dbReference type="Proteomes" id="UP001085076">
    <property type="component" value="Miscellaneous, Linkage group lg01"/>
</dbReference>
<name>A0A9D5HS41_9LILI</name>
<comment type="caution">
    <text evidence="3">The sequence shown here is derived from an EMBL/GenBank/DDBJ whole genome shotgun (WGS) entry which is preliminary data.</text>
</comment>
<gene>
    <name evidence="3" type="ORF">J5N97_005150</name>
</gene>
<organism evidence="3 4">
    <name type="scientific">Dioscorea zingiberensis</name>
    <dbReference type="NCBI Taxonomy" id="325984"/>
    <lineage>
        <taxon>Eukaryota</taxon>
        <taxon>Viridiplantae</taxon>
        <taxon>Streptophyta</taxon>
        <taxon>Embryophyta</taxon>
        <taxon>Tracheophyta</taxon>
        <taxon>Spermatophyta</taxon>
        <taxon>Magnoliopsida</taxon>
        <taxon>Liliopsida</taxon>
        <taxon>Dioscoreales</taxon>
        <taxon>Dioscoreaceae</taxon>
        <taxon>Dioscorea</taxon>
    </lineage>
</organism>
<reference evidence="3" key="1">
    <citation type="submission" date="2021-03" db="EMBL/GenBank/DDBJ databases">
        <authorList>
            <person name="Li Z."/>
            <person name="Yang C."/>
        </authorList>
    </citation>
    <scope>NUCLEOTIDE SEQUENCE</scope>
    <source>
        <strain evidence="3">Dzin_1.0</strain>
        <tissue evidence="3">Leaf</tissue>
    </source>
</reference>